<gene>
    <name evidence="5" type="ORF">LRLP16767_LR202_01345</name>
</gene>
<evidence type="ECO:0000313" key="5">
    <source>
        <dbReference type="EMBL" id="CUR41283.1"/>
    </source>
</evidence>
<dbReference type="PANTHER" id="PTHR30349:SF41">
    <property type="entry name" value="INTEGRASE_RECOMBINASE PROTEIN MJ0367-RELATED"/>
    <property type="match status" value="1"/>
</dbReference>
<sequence>MIKKKTTGNRAGQWQVRIQPINPVTKKRESWPVEYAKTKSEAVSLERKMWADYENGINLGDGNSIFVEELEKYVNNRRDMISLVTQKDWDYTVKICKEYFQRAKIRDINQHVMNQFAHDFVKKHNVTVSKTTVIARRLTHIRKFFKTLEGKVIKENPVPERFLQCFFQKSDFSVGKEIYIFSDEELEEIREEIQKELKLSPINNWGTKLSIWIDLETGMRPGELQALRFSNLVTEDGFTTFKIDDSWSDSTKSFNGTLKSRPKGYSRECLPISKDLAETIEEYSEKQVNFLKHHQIKNIQDLVFINLHDYKAAANDVPITQRSMNLMLKNLCKKLEINSGDKQLSMYSFRHTICTKLANKPGMSYPWAAERMGHSLGMFMKTYVKADADVNKQMIDNWLKQ</sequence>
<proteinExistence type="inferred from homology"/>
<dbReference type="GO" id="GO:0006310">
    <property type="term" value="P:DNA recombination"/>
    <property type="evidence" value="ECO:0007669"/>
    <property type="project" value="UniProtKB-KW"/>
</dbReference>
<feature type="domain" description="Tyr recombinase" evidence="4">
    <location>
        <begin position="176"/>
        <end position="396"/>
    </location>
</feature>
<dbReference type="PANTHER" id="PTHR30349">
    <property type="entry name" value="PHAGE INTEGRASE-RELATED"/>
    <property type="match status" value="1"/>
</dbReference>
<dbReference type="EMBL" id="LN887619">
    <property type="protein sequence ID" value="CUR41283.1"/>
    <property type="molecule type" value="Genomic_DNA"/>
</dbReference>
<reference evidence="6" key="1">
    <citation type="submission" date="2015-10" db="EMBL/GenBank/DDBJ databases">
        <authorList>
            <person name="Crossman L.C."/>
        </authorList>
    </citation>
    <scope>NUCLEOTIDE SEQUENCE [LARGE SCALE GENOMIC DNA]</scope>
    <source>
        <strain evidence="6">20-2</strain>
    </source>
</reference>
<dbReference type="InterPro" id="IPR002104">
    <property type="entry name" value="Integrase_catalytic"/>
</dbReference>
<evidence type="ECO:0000256" key="1">
    <source>
        <dbReference type="ARBA" id="ARBA00008857"/>
    </source>
</evidence>
<dbReference type="InterPro" id="IPR010998">
    <property type="entry name" value="Integrase_recombinase_N"/>
</dbReference>
<dbReference type="InterPro" id="IPR050090">
    <property type="entry name" value="Tyrosine_recombinase_XerCD"/>
</dbReference>
<dbReference type="Proteomes" id="UP000235484">
    <property type="component" value="Unassembled WGS sequence"/>
</dbReference>
<evidence type="ECO:0000256" key="3">
    <source>
        <dbReference type="ARBA" id="ARBA00023172"/>
    </source>
</evidence>
<comment type="similarity">
    <text evidence="1">Belongs to the 'phage' integrase family.</text>
</comment>
<dbReference type="GO" id="GO:0015074">
    <property type="term" value="P:DNA integration"/>
    <property type="evidence" value="ECO:0007669"/>
    <property type="project" value="InterPro"/>
</dbReference>
<keyword evidence="2" id="KW-0238">DNA-binding</keyword>
<evidence type="ECO:0000259" key="4">
    <source>
        <dbReference type="PROSITE" id="PS51898"/>
    </source>
</evidence>
<dbReference type="GO" id="GO:0003677">
    <property type="term" value="F:DNA binding"/>
    <property type="evidence" value="ECO:0007669"/>
    <property type="project" value="UniProtKB-KW"/>
</dbReference>
<protein>
    <submittedName>
        <fullName evidence="5">Integrase</fullName>
    </submittedName>
</protein>
<dbReference type="RefSeq" id="WP_102816492.1">
    <property type="nucleotide sequence ID" value="NZ_LN887619.1"/>
</dbReference>
<evidence type="ECO:0000313" key="6">
    <source>
        <dbReference type="Proteomes" id="UP000235484"/>
    </source>
</evidence>
<dbReference type="SUPFAM" id="SSF56349">
    <property type="entry name" value="DNA breaking-rejoining enzymes"/>
    <property type="match status" value="1"/>
</dbReference>
<dbReference type="InterPro" id="IPR011010">
    <property type="entry name" value="DNA_brk_join_enz"/>
</dbReference>
<dbReference type="Gene3D" id="1.10.150.130">
    <property type="match status" value="1"/>
</dbReference>
<accession>A0A0U5JWN4</accession>
<evidence type="ECO:0000256" key="2">
    <source>
        <dbReference type="ARBA" id="ARBA00023125"/>
    </source>
</evidence>
<dbReference type="Pfam" id="PF00589">
    <property type="entry name" value="Phage_integrase"/>
    <property type="match status" value="1"/>
</dbReference>
<dbReference type="PROSITE" id="PS51898">
    <property type="entry name" value="TYR_RECOMBINASE"/>
    <property type="match status" value="1"/>
</dbReference>
<organism evidence="5 6">
    <name type="scientific">Limosilactobacillus reuteri</name>
    <name type="common">Lactobacillus reuteri</name>
    <dbReference type="NCBI Taxonomy" id="1598"/>
    <lineage>
        <taxon>Bacteria</taxon>
        <taxon>Bacillati</taxon>
        <taxon>Bacillota</taxon>
        <taxon>Bacilli</taxon>
        <taxon>Lactobacillales</taxon>
        <taxon>Lactobacillaceae</taxon>
        <taxon>Limosilactobacillus</taxon>
    </lineage>
</organism>
<dbReference type="AlphaFoldDB" id="A0A0U5JWN4"/>
<dbReference type="InterPro" id="IPR013762">
    <property type="entry name" value="Integrase-like_cat_sf"/>
</dbReference>
<name>A0A0U5JWN4_LIMRT</name>
<keyword evidence="3" id="KW-0233">DNA recombination</keyword>
<dbReference type="Gene3D" id="1.10.443.10">
    <property type="entry name" value="Intergrase catalytic core"/>
    <property type="match status" value="1"/>
</dbReference>
<dbReference type="CDD" id="cd00397">
    <property type="entry name" value="DNA_BRE_C"/>
    <property type="match status" value="1"/>
</dbReference>